<dbReference type="RefSeq" id="WP_350342579.1">
    <property type="nucleotide sequence ID" value="NZ_CP158367.1"/>
</dbReference>
<evidence type="ECO:0000256" key="1">
    <source>
        <dbReference type="ARBA" id="ARBA00023002"/>
    </source>
</evidence>
<sequence length="92" mass="10080">MNDNIIVCRCEDVTVGDIKKLISDGIDSAEEIKRISRMSMGCCQGRTCGGILQQILSSELNKPIDKISLWQKRPPAKPAMMKVFLGGNKGAK</sequence>
<dbReference type="GO" id="GO:0016491">
    <property type="term" value="F:oxidoreductase activity"/>
    <property type="evidence" value="ECO:0007669"/>
    <property type="project" value="UniProtKB-KW"/>
</dbReference>
<dbReference type="PANTHER" id="PTHR42949">
    <property type="entry name" value="ANAEROBIC GLYCEROL-3-PHOSPHATE DEHYDROGENASE SUBUNIT B"/>
    <property type="match status" value="1"/>
</dbReference>
<dbReference type="InterPro" id="IPR051691">
    <property type="entry name" value="Metab_Enz_Cyan_OpOx_G3PDH"/>
</dbReference>
<proteinExistence type="predicted"/>
<reference evidence="3" key="1">
    <citation type="journal article" date="2013" name="Extremophiles">
        <title>Proteinivorax tanatarense gen. nov., sp. nov., an anaerobic, haloalkaliphilic, proteolytic bacterium isolated from a decaying algal bloom, and proposal of Proteinivoraceae fam. nov.</title>
        <authorList>
            <person name="Kevbrin V."/>
            <person name="Boltyanskaya Y."/>
            <person name="Zhilina T."/>
            <person name="Kolganova T."/>
            <person name="Lavrentjeva E."/>
            <person name="Kuznetsov B."/>
        </authorList>
    </citation>
    <scope>NUCLEOTIDE SEQUENCE</scope>
    <source>
        <strain evidence="3">Z-910T</strain>
    </source>
</reference>
<dbReference type="Gene3D" id="1.10.10.1100">
    <property type="entry name" value="BFD-like [2Fe-2S]-binding domain"/>
    <property type="match status" value="1"/>
</dbReference>
<evidence type="ECO:0000259" key="2">
    <source>
        <dbReference type="Pfam" id="PF17806"/>
    </source>
</evidence>
<reference evidence="3" key="2">
    <citation type="submission" date="2024-06" db="EMBL/GenBank/DDBJ databases">
        <authorList>
            <person name="Petrova K.O."/>
            <person name="Toshchakov S.V."/>
            <person name="Boltjanskaja Y.V."/>
            <person name="Kevbrin V."/>
        </authorList>
    </citation>
    <scope>NUCLEOTIDE SEQUENCE</scope>
    <source>
        <strain evidence="3">Z-910T</strain>
    </source>
</reference>
<keyword evidence="1" id="KW-0560">Oxidoreductase</keyword>
<accession>A0AAU7VIE8</accession>
<evidence type="ECO:0000313" key="3">
    <source>
        <dbReference type="EMBL" id="XBX73817.1"/>
    </source>
</evidence>
<name>A0AAU7VIE8_9FIRM</name>
<dbReference type="Pfam" id="PF17806">
    <property type="entry name" value="SO_alpha_A3"/>
    <property type="match status" value="1"/>
</dbReference>
<organism evidence="3">
    <name type="scientific">Proteinivorax tanatarense</name>
    <dbReference type="NCBI Taxonomy" id="1260629"/>
    <lineage>
        <taxon>Bacteria</taxon>
        <taxon>Bacillati</taxon>
        <taxon>Bacillota</taxon>
        <taxon>Clostridia</taxon>
        <taxon>Eubacteriales</taxon>
        <taxon>Proteinivoracaceae</taxon>
        <taxon>Proteinivorax</taxon>
    </lineage>
</organism>
<feature type="domain" description="SoxA A3" evidence="2">
    <location>
        <begin position="7"/>
        <end position="83"/>
    </location>
</feature>
<protein>
    <submittedName>
        <fullName evidence="3">(2Fe-2S)-binding protein</fullName>
    </submittedName>
</protein>
<dbReference type="InterPro" id="IPR041117">
    <property type="entry name" value="SoxA_A3"/>
</dbReference>
<dbReference type="AlphaFoldDB" id="A0AAU7VIE8"/>
<dbReference type="EMBL" id="CP158367">
    <property type="protein sequence ID" value="XBX73817.1"/>
    <property type="molecule type" value="Genomic_DNA"/>
</dbReference>
<dbReference type="PANTHER" id="PTHR42949:SF3">
    <property type="entry name" value="ANAEROBIC GLYCEROL-3-PHOSPHATE DEHYDROGENASE SUBUNIT B"/>
    <property type="match status" value="1"/>
</dbReference>
<dbReference type="InterPro" id="IPR041854">
    <property type="entry name" value="BFD-like_2Fe2S-bd_dom_sf"/>
</dbReference>
<gene>
    <name evidence="3" type="ORF">PRVXT_001821</name>
</gene>